<dbReference type="GO" id="GO:0004523">
    <property type="term" value="F:RNA-DNA hybrid ribonuclease activity"/>
    <property type="evidence" value="ECO:0007669"/>
    <property type="project" value="UniProtKB-EC"/>
</dbReference>
<evidence type="ECO:0000256" key="6">
    <source>
        <dbReference type="ARBA" id="ARBA00022722"/>
    </source>
</evidence>
<dbReference type="NCBIfam" id="NF001236">
    <property type="entry name" value="PRK00203.1"/>
    <property type="match status" value="1"/>
</dbReference>
<keyword evidence="10" id="KW-0460">Magnesium</keyword>
<sequence>MDNIIIYCDGGCRGNQEDHNIGGWGAVLQYGGRSKELHGGAADTTNNIMELTAAIRSLETLKTEHIPVSFYIDSAYVVNGMNSWVAGWVKKGWKTASGQPVKNKELWMRLNELAGRQQAITFNKVKGHHGVTLNERADELANQAMDEIESRS</sequence>
<dbReference type="PANTHER" id="PTHR10642:SF26">
    <property type="entry name" value="RIBONUCLEASE H1"/>
    <property type="match status" value="1"/>
</dbReference>
<reference evidence="12 13" key="1">
    <citation type="journal article" date="2015" name="Int. J. Syst. Evol. Microbiol.">
        <title>Sporolactobacillus shoreae sp. nov. and Sporolactobacillus spathodeae sp. nov., two spore-forming lactic acid bacteria isolated from tree barks in Thailand.</title>
        <authorList>
            <person name="Thamacharoensuk T."/>
            <person name="Kitahara M."/>
            <person name="Ohkuma M."/>
            <person name="Thongchul N."/>
            <person name="Tanasupawat S."/>
        </authorList>
    </citation>
    <scope>NUCLEOTIDE SEQUENCE [LARGE SCALE GENOMIC DNA]</scope>
    <source>
        <strain evidence="12 13">BK92</strain>
    </source>
</reference>
<evidence type="ECO:0000256" key="9">
    <source>
        <dbReference type="ARBA" id="ARBA00022801"/>
    </source>
</evidence>
<evidence type="ECO:0000256" key="8">
    <source>
        <dbReference type="ARBA" id="ARBA00022759"/>
    </source>
</evidence>
<dbReference type="CDD" id="cd09278">
    <property type="entry name" value="RNase_HI_prokaryote_like"/>
    <property type="match status" value="1"/>
</dbReference>
<keyword evidence="9 12" id="KW-0378">Hydrolase</keyword>
<proteinExistence type="inferred from homology"/>
<accession>A0A4Z0GNH6</accession>
<organism evidence="12 13">
    <name type="scientific">Sporolactobacillus shoreae</name>
    <dbReference type="NCBI Taxonomy" id="1465501"/>
    <lineage>
        <taxon>Bacteria</taxon>
        <taxon>Bacillati</taxon>
        <taxon>Bacillota</taxon>
        <taxon>Bacilli</taxon>
        <taxon>Bacillales</taxon>
        <taxon>Sporolactobacillaceae</taxon>
        <taxon>Sporolactobacillus</taxon>
    </lineage>
</organism>
<dbReference type="PANTHER" id="PTHR10642">
    <property type="entry name" value="RIBONUCLEASE H1"/>
    <property type="match status" value="1"/>
</dbReference>
<keyword evidence="8" id="KW-0255">Endonuclease</keyword>
<evidence type="ECO:0000256" key="3">
    <source>
        <dbReference type="ARBA" id="ARBA00005300"/>
    </source>
</evidence>
<dbReference type="OrthoDB" id="7845843at2"/>
<dbReference type="InterPro" id="IPR050092">
    <property type="entry name" value="RNase_H"/>
</dbReference>
<dbReference type="InterPro" id="IPR022892">
    <property type="entry name" value="RNaseHI"/>
</dbReference>
<comment type="catalytic activity">
    <reaction evidence="1">
        <text>Endonucleolytic cleavage to 5'-phosphomonoester.</text>
        <dbReference type="EC" id="3.1.26.4"/>
    </reaction>
</comment>
<keyword evidence="7" id="KW-0479">Metal-binding</keyword>
<dbReference type="GO" id="GO:0003676">
    <property type="term" value="F:nucleic acid binding"/>
    <property type="evidence" value="ECO:0007669"/>
    <property type="project" value="InterPro"/>
</dbReference>
<comment type="subunit">
    <text evidence="4">Monomer.</text>
</comment>
<dbReference type="Gene3D" id="3.30.420.10">
    <property type="entry name" value="Ribonuclease H-like superfamily/Ribonuclease H"/>
    <property type="match status" value="1"/>
</dbReference>
<dbReference type="SUPFAM" id="SSF53098">
    <property type="entry name" value="Ribonuclease H-like"/>
    <property type="match status" value="1"/>
</dbReference>
<evidence type="ECO:0000256" key="5">
    <source>
        <dbReference type="ARBA" id="ARBA00012180"/>
    </source>
</evidence>
<dbReference type="EMBL" id="SRJD01000011">
    <property type="protein sequence ID" value="TGA97817.1"/>
    <property type="molecule type" value="Genomic_DNA"/>
</dbReference>
<evidence type="ECO:0000259" key="11">
    <source>
        <dbReference type="PROSITE" id="PS50879"/>
    </source>
</evidence>
<comment type="caution">
    <text evidence="12">The sequence shown here is derived from an EMBL/GenBank/DDBJ whole genome shotgun (WGS) entry which is preliminary data.</text>
</comment>
<evidence type="ECO:0000256" key="1">
    <source>
        <dbReference type="ARBA" id="ARBA00000077"/>
    </source>
</evidence>
<evidence type="ECO:0000313" key="12">
    <source>
        <dbReference type="EMBL" id="TGA97817.1"/>
    </source>
</evidence>
<dbReference type="RefSeq" id="WP_135348749.1">
    <property type="nucleotide sequence ID" value="NZ_SRJD01000011.1"/>
</dbReference>
<dbReference type="EC" id="3.1.26.4" evidence="5"/>
<name>A0A4Z0GNH6_9BACL</name>
<protein>
    <recommendedName>
        <fullName evidence="5">ribonuclease H</fullName>
        <ecNumber evidence="5">3.1.26.4</ecNumber>
    </recommendedName>
</protein>
<evidence type="ECO:0000313" key="13">
    <source>
        <dbReference type="Proteomes" id="UP000298347"/>
    </source>
</evidence>
<evidence type="ECO:0000256" key="7">
    <source>
        <dbReference type="ARBA" id="ARBA00022723"/>
    </source>
</evidence>
<dbReference type="InterPro" id="IPR036397">
    <property type="entry name" value="RNaseH_sf"/>
</dbReference>
<evidence type="ECO:0000256" key="4">
    <source>
        <dbReference type="ARBA" id="ARBA00011245"/>
    </source>
</evidence>
<dbReference type="PROSITE" id="PS50879">
    <property type="entry name" value="RNASE_H_1"/>
    <property type="match status" value="1"/>
</dbReference>
<keyword evidence="6" id="KW-0540">Nuclease</keyword>
<dbReference type="AlphaFoldDB" id="A0A4Z0GNH6"/>
<comment type="cofactor">
    <cofactor evidence="2">
        <name>Mg(2+)</name>
        <dbReference type="ChEBI" id="CHEBI:18420"/>
    </cofactor>
</comment>
<dbReference type="InterPro" id="IPR012337">
    <property type="entry name" value="RNaseH-like_sf"/>
</dbReference>
<dbReference type="GO" id="GO:0046872">
    <property type="term" value="F:metal ion binding"/>
    <property type="evidence" value="ECO:0007669"/>
    <property type="project" value="UniProtKB-KW"/>
</dbReference>
<evidence type="ECO:0000256" key="2">
    <source>
        <dbReference type="ARBA" id="ARBA00001946"/>
    </source>
</evidence>
<dbReference type="GO" id="GO:0043137">
    <property type="term" value="P:DNA replication, removal of RNA primer"/>
    <property type="evidence" value="ECO:0007669"/>
    <property type="project" value="TreeGrafter"/>
</dbReference>
<gene>
    <name evidence="12" type="primary">rnhA</name>
    <name evidence="12" type="ORF">E4665_10490</name>
</gene>
<keyword evidence="13" id="KW-1185">Reference proteome</keyword>
<feature type="domain" description="RNase H type-1" evidence="11">
    <location>
        <begin position="1"/>
        <end position="146"/>
    </location>
</feature>
<dbReference type="InterPro" id="IPR002156">
    <property type="entry name" value="RNaseH_domain"/>
</dbReference>
<dbReference type="Pfam" id="PF00075">
    <property type="entry name" value="RNase_H"/>
    <property type="match status" value="1"/>
</dbReference>
<evidence type="ECO:0000256" key="10">
    <source>
        <dbReference type="ARBA" id="ARBA00022842"/>
    </source>
</evidence>
<dbReference type="Proteomes" id="UP000298347">
    <property type="component" value="Unassembled WGS sequence"/>
</dbReference>
<comment type="similarity">
    <text evidence="3">Belongs to the RNase H family.</text>
</comment>